<keyword evidence="2 4" id="KW-1133">Transmembrane helix</keyword>
<organism evidence="6 7">
    <name type="scientific">Sphingobium xenophagum</name>
    <dbReference type="NCBI Taxonomy" id="121428"/>
    <lineage>
        <taxon>Bacteria</taxon>
        <taxon>Pseudomonadati</taxon>
        <taxon>Pseudomonadota</taxon>
        <taxon>Alphaproteobacteria</taxon>
        <taxon>Sphingomonadales</taxon>
        <taxon>Sphingomonadaceae</taxon>
        <taxon>Sphingobium</taxon>
    </lineage>
</organism>
<dbReference type="SUPFAM" id="SSF103473">
    <property type="entry name" value="MFS general substrate transporter"/>
    <property type="match status" value="1"/>
</dbReference>
<feature type="transmembrane region" description="Helical" evidence="4">
    <location>
        <begin position="269"/>
        <end position="287"/>
    </location>
</feature>
<gene>
    <name evidence="6" type="ORF">CJD35_06320</name>
</gene>
<keyword evidence="3 4" id="KW-0472">Membrane</keyword>
<feature type="transmembrane region" description="Helical" evidence="4">
    <location>
        <begin position="357"/>
        <end position="380"/>
    </location>
</feature>
<feature type="transmembrane region" description="Helical" evidence="4">
    <location>
        <begin position="320"/>
        <end position="345"/>
    </location>
</feature>
<reference evidence="6 7" key="1">
    <citation type="submission" date="2017-08" db="EMBL/GenBank/DDBJ databases">
        <title>Whole Genome Sequence of Sphingobium hydrophobicum C1: Insights into Adaption to the Electronic-waste Contaminated Sediment.</title>
        <authorList>
            <person name="Song D."/>
            <person name="Chen X."/>
            <person name="Xu M."/>
        </authorList>
    </citation>
    <scope>NUCLEOTIDE SEQUENCE [LARGE SCALE GENOMIC DNA]</scope>
    <source>
        <strain evidence="6 7">C1</strain>
    </source>
</reference>
<sequence length="420" mass="43759">MHATAAVRDPVMGATAEWRRGWHLVGLTALGITCAPTTLPVYSIGVFVAPFQQTFGWGRGEIQTAILFSTGLGVVCAPLAGWMVRRFGVRMTILPGLCGLAASLALASAMTGALWQLYAVYALMSLLGAGAGAVGWTSLLAERFFQARGLALGLGLSGTGLCAVLMPQIASQAMASWGWRSAYLALAAFILLCVFPLCLALLPRREDNGLTHSTQSGEVVPGQSLHAATRSRRFWLLGASTACIYLAIGGIIPNLVPALADKGMSGGDISSVLAAFGIAIVAGRIGIGALVDRYWAPGVAACALVPASCACLVLDESSAVLFSIMAAAMLGAAAGMELDVLGFLTARYFGLKDFARIYARAYIFVAAAAGTAPLAFGHVYDLSRSYHLPFVISAVLLAAGAVGLLSLGRYPDHQQCNDRR</sequence>
<evidence type="ECO:0000256" key="1">
    <source>
        <dbReference type="ARBA" id="ARBA00022692"/>
    </source>
</evidence>
<protein>
    <recommendedName>
        <fullName evidence="5">Major facilitator superfamily (MFS) profile domain-containing protein</fullName>
    </recommendedName>
</protein>
<accession>A0A249MRZ6</accession>
<feature type="transmembrane region" description="Helical" evidence="4">
    <location>
        <begin position="149"/>
        <end position="170"/>
    </location>
</feature>
<dbReference type="EMBL" id="CP022745">
    <property type="protein sequence ID" value="ASY44108.1"/>
    <property type="molecule type" value="Genomic_DNA"/>
</dbReference>
<feature type="transmembrane region" description="Helical" evidence="4">
    <location>
        <begin position="182"/>
        <end position="202"/>
    </location>
</feature>
<evidence type="ECO:0000313" key="6">
    <source>
        <dbReference type="EMBL" id="ASY44108.1"/>
    </source>
</evidence>
<dbReference type="GO" id="GO:0022857">
    <property type="term" value="F:transmembrane transporter activity"/>
    <property type="evidence" value="ECO:0007669"/>
    <property type="project" value="InterPro"/>
</dbReference>
<dbReference type="KEGG" id="shyd:CJD35_06320"/>
<feature type="transmembrane region" description="Helical" evidence="4">
    <location>
        <begin position="234"/>
        <end position="257"/>
    </location>
</feature>
<dbReference type="Proteomes" id="UP000217141">
    <property type="component" value="Chromosome I"/>
</dbReference>
<evidence type="ECO:0000256" key="4">
    <source>
        <dbReference type="SAM" id="Phobius"/>
    </source>
</evidence>
<feature type="transmembrane region" description="Helical" evidence="4">
    <location>
        <begin position="21"/>
        <end position="42"/>
    </location>
</feature>
<feature type="transmembrane region" description="Helical" evidence="4">
    <location>
        <begin position="386"/>
        <end position="410"/>
    </location>
</feature>
<dbReference type="InterPro" id="IPR011701">
    <property type="entry name" value="MFS"/>
</dbReference>
<evidence type="ECO:0000259" key="5">
    <source>
        <dbReference type="PROSITE" id="PS50850"/>
    </source>
</evidence>
<keyword evidence="1 4" id="KW-0812">Transmembrane</keyword>
<proteinExistence type="predicted"/>
<dbReference type="Gene3D" id="1.20.1250.20">
    <property type="entry name" value="MFS general substrate transporter like domains"/>
    <property type="match status" value="2"/>
</dbReference>
<evidence type="ECO:0000256" key="2">
    <source>
        <dbReference type="ARBA" id="ARBA00022989"/>
    </source>
</evidence>
<dbReference type="PROSITE" id="PS50850">
    <property type="entry name" value="MFS"/>
    <property type="match status" value="1"/>
</dbReference>
<feature type="domain" description="Major facilitator superfamily (MFS) profile" evidence="5">
    <location>
        <begin position="24"/>
        <end position="412"/>
    </location>
</feature>
<evidence type="ECO:0000256" key="3">
    <source>
        <dbReference type="ARBA" id="ARBA00023136"/>
    </source>
</evidence>
<dbReference type="InterPro" id="IPR050327">
    <property type="entry name" value="Proton-linked_MCT"/>
</dbReference>
<dbReference type="AlphaFoldDB" id="A0A249MRZ6"/>
<dbReference type="PANTHER" id="PTHR11360:SF290">
    <property type="entry name" value="MONOCARBOXYLATE MFS PERMEASE"/>
    <property type="match status" value="1"/>
</dbReference>
<feature type="transmembrane region" description="Helical" evidence="4">
    <location>
        <begin position="91"/>
        <end position="112"/>
    </location>
</feature>
<dbReference type="InterPro" id="IPR020846">
    <property type="entry name" value="MFS_dom"/>
</dbReference>
<dbReference type="Pfam" id="PF07690">
    <property type="entry name" value="MFS_1"/>
    <property type="match status" value="2"/>
</dbReference>
<name>A0A249MRZ6_SPHXE</name>
<dbReference type="InterPro" id="IPR036259">
    <property type="entry name" value="MFS_trans_sf"/>
</dbReference>
<feature type="transmembrane region" description="Helical" evidence="4">
    <location>
        <begin position="118"/>
        <end position="137"/>
    </location>
</feature>
<feature type="transmembrane region" description="Helical" evidence="4">
    <location>
        <begin position="62"/>
        <end position="84"/>
    </location>
</feature>
<feature type="transmembrane region" description="Helical" evidence="4">
    <location>
        <begin position="294"/>
        <end position="314"/>
    </location>
</feature>
<evidence type="ECO:0000313" key="7">
    <source>
        <dbReference type="Proteomes" id="UP000217141"/>
    </source>
</evidence>
<dbReference type="PANTHER" id="PTHR11360">
    <property type="entry name" value="MONOCARBOXYLATE TRANSPORTER"/>
    <property type="match status" value="1"/>
</dbReference>